<dbReference type="AlphaFoldDB" id="A0A0E9NNJ4"/>
<keyword evidence="8" id="KW-1185">Reference proteome</keyword>
<reference evidence="7 8" key="3">
    <citation type="journal article" date="2015" name="Genome Announc.">
        <title>Draft Genome Sequence of the Archiascomycetous Yeast Saitoella complicata.</title>
        <authorList>
            <person name="Yamauchi K."/>
            <person name="Kondo S."/>
            <person name="Hamamoto M."/>
            <person name="Takahashi Y."/>
            <person name="Ogura Y."/>
            <person name="Hayashi T."/>
            <person name="Nishida H."/>
        </authorList>
    </citation>
    <scope>NUCLEOTIDE SEQUENCE [LARGE SCALE GENOMIC DNA]</scope>
    <source>
        <strain evidence="7 8">NRRL Y-17804</strain>
    </source>
</reference>
<feature type="compositionally biased region" description="Gly residues" evidence="5">
    <location>
        <begin position="104"/>
        <end position="116"/>
    </location>
</feature>
<comment type="caution">
    <text evidence="7">The sequence shown here is derived from an EMBL/GenBank/DDBJ whole genome shotgun (WGS) entry which is preliminary data.</text>
</comment>
<feature type="region of interest" description="Disordered" evidence="5">
    <location>
        <begin position="92"/>
        <end position="121"/>
    </location>
</feature>
<dbReference type="RefSeq" id="XP_019022934.1">
    <property type="nucleotide sequence ID" value="XM_019165513.1"/>
</dbReference>
<proteinExistence type="predicted"/>
<dbReference type="GO" id="GO:0005634">
    <property type="term" value="C:nucleus"/>
    <property type="evidence" value="ECO:0007669"/>
    <property type="project" value="TreeGrafter"/>
</dbReference>
<evidence type="ECO:0000256" key="4">
    <source>
        <dbReference type="PROSITE-ProRule" id="PRU00175"/>
    </source>
</evidence>
<evidence type="ECO:0000256" key="3">
    <source>
        <dbReference type="ARBA" id="ARBA00022833"/>
    </source>
</evidence>
<dbReference type="SUPFAM" id="SSF57850">
    <property type="entry name" value="RING/U-box"/>
    <property type="match status" value="1"/>
</dbReference>
<feature type="compositionally biased region" description="Basic and acidic residues" evidence="5">
    <location>
        <begin position="246"/>
        <end position="257"/>
    </location>
</feature>
<dbReference type="EMBL" id="BACD03000045">
    <property type="protein sequence ID" value="GAO51368.1"/>
    <property type="molecule type" value="Genomic_DNA"/>
</dbReference>
<dbReference type="InterPro" id="IPR001841">
    <property type="entry name" value="Znf_RING"/>
</dbReference>
<dbReference type="InterPro" id="IPR018957">
    <property type="entry name" value="Znf_C3HC4_RING-type"/>
</dbReference>
<dbReference type="Proteomes" id="UP000033140">
    <property type="component" value="Unassembled WGS sequence"/>
</dbReference>
<feature type="domain" description="RING-type" evidence="6">
    <location>
        <begin position="60"/>
        <end position="130"/>
    </location>
</feature>
<dbReference type="PANTHER" id="PTHR16079:SF4">
    <property type="entry name" value="E3 UBIQUITIN-PROTEIN LIGASE CHFR"/>
    <property type="match status" value="1"/>
</dbReference>
<reference evidence="7 8" key="2">
    <citation type="journal article" date="2014" name="J. Gen. Appl. Microbiol.">
        <title>The early diverging ascomycetous budding yeast Saitoella complicata has three histone deacetylases belonging to the Clr6, Hos2, and Rpd3 lineages.</title>
        <authorList>
            <person name="Nishida H."/>
            <person name="Matsumoto T."/>
            <person name="Kondo S."/>
            <person name="Hamamoto M."/>
            <person name="Yoshikawa H."/>
        </authorList>
    </citation>
    <scope>NUCLEOTIDE SEQUENCE [LARGE SCALE GENOMIC DNA]</scope>
    <source>
        <strain evidence="7 8">NRRL Y-17804</strain>
    </source>
</reference>
<feature type="region of interest" description="Disordered" evidence="5">
    <location>
        <begin position="158"/>
        <end position="235"/>
    </location>
</feature>
<evidence type="ECO:0000256" key="5">
    <source>
        <dbReference type="SAM" id="MobiDB-lite"/>
    </source>
</evidence>
<keyword evidence="2 4" id="KW-0863">Zinc-finger</keyword>
<dbReference type="STRING" id="698492.A0A0E9NNJ4"/>
<feature type="region of interest" description="Disordered" evidence="5">
    <location>
        <begin position="303"/>
        <end position="406"/>
    </location>
</feature>
<evidence type="ECO:0000256" key="2">
    <source>
        <dbReference type="ARBA" id="ARBA00022771"/>
    </source>
</evidence>
<dbReference type="PROSITE" id="PS50089">
    <property type="entry name" value="ZF_RING_2"/>
    <property type="match status" value="1"/>
</dbReference>
<feature type="compositionally biased region" description="Low complexity" evidence="5">
    <location>
        <begin position="310"/>
        <end position="320"/>
    </location>
</feature>
<keyword evidence="3" id="KW-0862">Zinc</keyword>
<feature type="compositionally biased region" description="Acidic residues" evidence="5">
    <location>
        <begin position="321"/>
        <end position="335"/>
    </location>
</feature>
<accession>A0A0E9NNJ4</accession>
<feature type="compositionally biased region" description="Low complexity" evidence="5">
    <location>
        <begin position="183"/>
        <end position="196"/>
    </location>
</feature>
<sequence>MEPPPNTKKRPMDEHAEPEDAESSKHPKLGAEVERPSGAERVREKRDDEVMGEVEKLLTCSICYEIMHRPIILLNCLHTFCGACFHTHTKLTPTPDNLNPDLGPGPGDADGGGLWGDGRPSKKMTCPTCRTNAKTLKKAWMLEGVIKSFLESYPHKKRPETELEELDGIWPGVDKPGTNTYTGAAMGTGAAPAAPAEVEEESDDDDDDDGGAGNADDDDDDHSEEEDYESRIWLPCPSCPSHPHHPSSDPDHEDRRPVPFTCPAPIDRNLRIEIEANPEVEGHGVCVQCERVVPLHGRDPVLEGERVERTAAATAAAAAEADAEEDDDDDDDMEIITEKTQGEGSTTPAGSPPVGGDHVAALAGNMEYREQQAQEDSIMEDSSEEYHTATSTSTPASPNADTHHPAATNPTLTSWYTHAERCKACGDVYCDAYYGTHPSRECLLPLSRSVPPTQSLSSFVNMASGFGNSIERGLCLEFVMGRREWDSVGELWRGLLRFAMESQLSVGYNGAVAAPAAATTNRQGMMVRYVGQNVGEKDWVCKACIGEMFCAWVSRWWVYQIRKEGSGVKEEVRRRTACEGGIRCERQGDVVHCREFEHLRG</sequence>
<dbReference type="GO" id="GO:0016567">
    <property type="term" value="P:protein ubiquitination"/>
    <property type="evidence" value="ECO:0007669"/>
    <property type="project" value="TreeGrafter"/>
</dbReference>
<reference evidence="7 8" key="1">
    <citation type="journal article" date="2011" name="J. Gen. Appl. Microbiol.">
        <title>Draft genome sequencing of the enigmatic yeast Saitoella complicata.</title>
        <authorList>
            <person name="Nishida H."/>
            <person name="Hamamoto M."/>
            <person name="Sugiyama J."/>
        </authorList>
    </citation>
    <scope>NUCLEOTIDE SEQUENCE [LARGE SCALE GENOMIC DNA]</scope>
    <source>
        <strain evidence="7 8">NRRL Y-17804</strain>
    </source>
</reference>
<keyword evidence="1" id="KW-0479">Metal-binding</keyword>
<feature type="compositionally biased region" description="Low complexity" evidence="5">
    <location>
        <begin position="388"/>
        <end position="398"/>
    </location>
</feature>
<name>A0A0E9NNJ4_SAICN</name>
<dbReference type="GO" id="GO:0008270">
    <property type="term" value="F:zinc ion binding"/>
    <property type="evidence" value="ECO:0007669"/>
    <property type="project" value="UniProtKB-KW"/>
</dbReference>
<feature type="compositionally biased region" description="Acidic residues" evidence="5">
    <location>
        <begin position="197"/>
        <end position="228"/>
    </location>
</feature>
<dbReference type="Gene3D" id="3.30.40.10">
    <property type="entry name" value="Zinc/RING finger domain, C3HC4 (zinc finger)"/>
    <property type="match status" value="1"/>
</dbReference>
<feature type="compositionally biased region" description="Basic and acidic residues" evidence="5">
    <location>
        <begin position="22"/>
        <end position="50"/>
    </location>
</feature>
<evidence type="ECO:0000259" key="6">
    <source>
        <dbReference type="PROSITE" id="PS50089"/>
    </source>
</evidence>
<feature type="region of interest" description="Disordered" evidence="5">
    <location>
        <begin position="1"/>
        <end position="50"/>
    </location>
</feature>
<evidence type="ECO:0000313" key="7">
    <source>
        <dbReference type="EMBL" id="GAO51368.1"/>
    </source>
</evidence>
<gene>
    <name evidence="7" type="ORF">G7K_5470-t1</name>
</gene>
<organism evidence="7 8">
    <name type="scientific">Saitoella complicata (strain BCRC 22490 / CBS 7301 / JCM 7358 / NBRC 10748 / NRRL Y-17804)</name>
    <dbReference type="NCBI Taxonomy" id="698492"/>
    <lineage>
        <taxon>Eukaryota</taxon>
        <taxon>Fungi</taxon>
        <taxon>Dikarya</taxon>
        <taxon>Ascomycota</taxon>
        <taxon>Taphrinomycotina</taxon>
        <taxon>Taphrinomycotina incertae sedis</taxon>
        <taxon>Saitoella</taxon>
    </lineage>
</organism>
<dbReference type="SMART" id="SM00184">
    <property type="entry name" value="RING"/>
    <property type="match status" value="1"/>
</dbReference>
<dbReference type="GO" id="GO:0004842">
    <property type="term" value="F:ubiquitin-protein transferase activity"/>
    <property type="evidence" value="ECO:0007669"/>
    <property type="project" value="TreeGrafter"/>
</dbReference>
<dbReference type="OrthoDB" id="1305878at2759"/>
<dbReference type="InterPro" id="IPR013083">
    <property type="entry name" value="Znf_RING/FYVE/PHD"/>
</dbReference>
<evidence type="ECO:0000313" key="8">
    <source>
        <dbReference type="Proteomes" id="UP000033140"/>
    </source>
</evidence>
<evidence type="ECO:0000256" key="1">
    <source>
        <dbReference type="ARBA" id="ARBA00022723"/>
    </source>
</evidence>
<dbReference type="PANTHER" id="PTHR16079">
    <property type="entry name" value="UBIQUITIN LIGASE PROTEIN CHFR"/>
    <property type="match status" value="1"/>
</dbReference>
<dbReference type="GO" id="GO:0006511">
    <property type="term" value="P:ubiquitin-dependent protein catabolic process"/>
    <property type="evidence" value="ECO:0007669"/>
    <property type="project" value="TreeGrafter"/>
</dbReference>
<dbReference type="Pfam" id="PF00097">
    <property type="entry name" value="zf-C3HC4"/>
    <property type="match status" value="1"/>
</dbReference>
<protein>
    <recommendedName>
        <fullName evidence="6">RING-type domain-containing protein</fullName>
    </recommendedName>
</protein>
<dbReference type="InterPro" id="IPR052256">
    <property type="entry name" value="E3_ubiquitin-ligase_CHFR"/>
</dbReference>
<feature type="region of interest" description="Disordered" evidence="5">
    <location>
        <begin position="241"/>
        <end position="260"/>
    </location>
</feature>